<dbReference type="EMBL" id="AP025292">
    <property type="protein sequence ID" value="BDC97841.1"/>
    <property type="molecule type" value="Genomic_DNA"/>
</dbReference>
<protein>
    <recommendedName>
        <fullName evidence="1">PDZ domain-containing protein</fullName>
    </recommendedName>
</protein>
<feature type="domain" description="PDZ" evidence="1">
    <location>
        <begin position="308"/>
        <end position="397"/>
    </location>
</feature>
<dbReference type="InterPro" id="IPR021109">
    <property type="entry name" value="Peptidase_aspartic_dom_sf"/>
</dbReference>
<keyword evidence="3" id="KW-1185">Reference proteome</keyword>
<gene>
    <name evidence="2" type="ORF">PEPS_01220</name>
</gene>
<dbReference type="SUPFAM" id="SSF50156">
    <property type="entry name" value="PDZ domain-like"/>
    <property type="match status" value="1"/>
</dbReference>
<dbReference type="Pfam" id="PF13180">
    <property type="entry name" value="PDZ_2"/>
    <property type="match status" value="1"/>
</dbReference>
<dbReference type="InterPro" id="IPR036034">
    <property type="entry name" value="PDZ_sf"/>
</dbReference>
<evidence type="ECO:0000313" key="3">
    <source>
        <dbReference type="Proteomes" id="UP001354989"/>
    </source>
</evidence>
<dbReference type="SMART" id="SM00228">
    <property type="entry name" value="PDZ"/>
    <property type="match status" value="1"/>
</dbReference>
<dbReference type="Pfam" id="PF13650">
    <property type="entry name" value="Asp_protease_2"/>
    <property type="match status" value="1"/>
</dbReference>
<organism evidence="2 3">
    <name type="scientific">Persicobacter psychrovividus</name>
    <dbReference type="NCBI Taxonomy" id="387638"/>
    <lineage>
        <taxon>Bacteria</taxon>
        <taxon>Pseudomonadati</taxon>
        <taxon>Bacteroidota</taxon>
        <taxon>Cytophagia</taxon>
        <taxon>Cytophagales</taxon>
        <taxon>Persicobacteraceae</taxon>
        <taxon>Persicobacter</taxon>
    </lineage>
</organism>
<dbReference type="Gene3D" id="2.40.70.10">
    <property type="entry name" value="Acid Proteases"/>
    <property type="match status" value="1"/>
</dbReference>
<evidence type="ECO:0000259" key="1">
    <source>
        <dbReference type="PROSITE" id="PS50106"/>
    </source>
</evidence>
<dbReference type="SUPFAM" id="SSF50630">
    <property type="entry name" value="Acid proteases"/>
    <property type="match status" value="1"/>
</dbReference>
<dbReference type="Proteomes" id="UP001354989">
    <property type="component" value="Chromosome"/>
</dbReference>
<dbReference type="InterPro" id="IPR001478">
    <property type="entry name" value="PDZ"/>
</dbReference>
<dbReference type="PROSITE" id="PS50106">
    <property type="entry name" value="PDZ"/>
    <property type="match status" value="1"/>
</dbReference>
<sequence length="412" mass="46589">MMRGTISLLLVLFFPLLSSAQNRFGFFLDDNTKRHSLPFELRSNLIIVKFQINGFLPLNFIIDTGVQHSILTDVSVAEVLGLTYQKKITLYGANRTPITAYISTGINLDAGQLHSRNGALLILEKDPMNFWALTGTMVHGIIGYELLSRFVTEINYDRKLITFHRREHFSPPKKSIALPLTIRHTKAHIIADLRLEEEQLNSLSLMIDTGASSGLTLEQDHEGLPFNPPQKHIDTALGLSISGQLEGSMGRIDHISLHQELPPLKEVVTNFADESYLEDSTFVLSRNGTIGGEVLKRYKVWLDYAGAMVYLKTGKYHKNPFRHNRSGIVLQLIDEHEPKIIIQKVITNSPAEKAGLMAGDQLLRVNHFKAVEANMGNISTLFKSMRKRQKVKIVYRRDGHRTKVKFQLKDLI</sequence>
<reference evidence="2 3" key="1">
    <citation type="submission" date="2021-12" db="EMBL/GenBank/DDBJ databases">
        <title>Genome sequencing of bacteria with rrn-lacking chromosome and rrn-plasmid.</title>
        <authorList>
            <person name="Anda M."/>
            <person name="Iwasaki W."/>
        </authorList>
    </citation>
    <scope>NUCLEOTIDE SEQUENCE [LARGE SCALE GENOMIC DNA]</scope>
    <source>
        <strain evidence="2 3">NBRC 101262</strain>
    </source>
</reference>
<proteinExistence type="predicted"/>
<dbReference type="RefSeq" id="WP_338397380.1">
    <property type="nucleotide sequence ID" value="NZ_AP025292.1"/>
</dbReference>
<evidence type="ECO:0000313" key="2">
    <source>
        <dbReference type="EMBL" id="BDC97841.1"/>
    </source>
</evidence>
<accession>A0ABN6L940</accession>
<dbReference type="Gene3D" id="2.30.42.10">
    <property type="match status" value="1"/>
</dbReference>
<name>A0ABN6L940_9BACT</name>